<evidence type="ECO:0000313" key="1">
    <source>
        <dbReference type="EMBL" id="MBN7822518.1"/>
    </source>
</evidence>
<dbReference type="Proteomes" id="UP000663992">
    <property type="component" value="Unassembled WGS sequence"/>
</dbReference>
<name>A0ABS3CZH4_9ALTE</name>
<sequence>MEQLPSAALSDVETKTVAVLSYELGHRFYVDIESGEILNLTDQMQEAPLALTKRDLRSAPDVGLDTPWVNHARNDEELWRAVQTFDWWIDRLVYDADKILSLLDTGLSDKAVRVFKYLACGLSARNIWFGSIAELSEALCTPQRNVERALADLERHHLIERKHQGRYWPMKISLHPWYAWKGDLQARDQTLQQWVLRTAKNGGRSSLQAAGIKGVETPPVI</sequence>
<gene>
    <name evidence="1" type="ORF">J0A65_21830</name>
</gene>
<reference evidence="1 2" key="1">
    <citation type="submission" date="2021-03" db="EMBL/GenBank/DDBJ databases">
        <title>novel species isolated from a fishpond in China.</title>
        <authorList>
            <person name="Lu H."/>
            <person name="Cai Z."/>
        </authorList>
    </citation>
    <scope>NUCLEOTIDE SEQUENCE [LARGE SCALE GENOMIC DNA]</scope>
    <source>
        <strain evidence="1 2">Y57</strain>
    </source>
</reference>
<evidence type="ECO:0000313" key="2">
    <source>
        <dbReference type="Proteomes" id="UP000663992"/>
    </source>
</evidence>
<organism evidence="1 2">
    <name type="scientific">Bowmanella yangjiangensis</name>
    <dbReference type="NCBI Taxonomy" id="2811230"/>
    <lineage>
        <taxon>Bacteria</taxon>
        <taxon>Pseudomonadati</taxon>
        <taxon>Pseudomonadota</taxon>
        <taxon>Gammaproteobacteria</taxon>
        <taxon>Alteromonadales</taxon>
        <taxon>Alteromonadaceae</taxon>
        <taxon>Bowmanella</taxon>
    </lineage>
</organism>
<dbReference type="RefSeq" id="WP_206596436.1">
    <property type="nucleotide sequence ID" value="NZ_JAFKCS010000083.1"/>
</dbReference>
<dbReference type="EMBL" id="JAFKCS010000083">
    <property type="protein sequence ID" value="MBN7822518.1"/>
    <property type="molecule type" value="Genomic_DNA"/>
</dbReference>
<comment type="caution">
    <text evidence="1">The sequence shown here is derived from an EMBL/GenBank/DDBJ whole genome shotgun (WGS) entry which is preliminary data.</text>
</comment>
<accession>A0ABS3CZH4</accession>
<protein>
    <submittedName>
        <fullName evidence="1">Uncharacterized protein</fullName>
    </submittedName>
</protein>
<keyword evidence="2" id="KW-1185">Reference proteome</keyword>
<proteinExistence type="predicted"/>